<dbReference type="EMBL" id="MU970202">
    <property type="protein sequence ID" value="KAK9319291.1"/>
    <property type="molecule type" value="Genomic_DNA"/>
</dbReference>
<proteinExistence type="predicted"/>
<dbReference type="Proteomes" id="UP001489719">
    <property type="component" value="Unassembled WGS sequence"/>
</dbReference>
<evidence type="ECO:0000313" key="1">
    <source>
        <dbReference type="EMBL" id="KAK9319291.1"/>
    </source>
</evidence>
<accession>A0ACC3TE94</accession>
<protein>
    <submittedName>
        <fullName evidence="1">Uncharacterized protein</fullName>
    </submittedName>
</protein>
<sequence>MRKPYILIQSTRLYLPNPQPLLHINRDVTLDMLGSTPSSSQRGRLLLFILVFRYALAVEIIIQPYYYLNLLLGCLLNFHSIVLISLRHRLRH</sequence>
<evidence type="ECO:0000313" key="2">
    <source>
        <dbReference type="Proteomes" id="UP001489719"/>
    </source>
</evidence>
<keyword evidence="2" id="KW-1185">Reference proteome</keyword>
<comment type="caution">
    <text evidence="1">The sequence shown here is derived from an EMBL/GenBank/DDBJ whole genome shotgun (WGS) entry which is preliminary data.</text>
</comment>
<name>A0ACC3TE94_9ASCO</name>
<reference evidence="2" key="1">
    <citation type="journal article" date="2024" name="Front. Bioeng. Biotechnol.">
        <title>Genome-scale model development and genomic sequencing of the oleaginous clade Lipomyces.</title>
        <authorList>
            <person name="Czajka J.J."/>
            <person name="Han Y."/>
            <person name="Kim J."/>
            <person name="Mondo S.J."/>
            <person name="Hofstad B.A."/>
            <person name="Robles A."/>
            <person name="Haridas S."/>
            <person name="Riley R."/>
            <person name="LaButti K."/>
            <person name="Pangilinan J."/>
            <person name="Andreopoulos W."/>
            <person name="Lipzen A."/>
            <person name="Yan J."/>
            <person name="Wang M."/>
            <person name="Ng V."/>
            <person name="Grigoriev I.V."/>
            <person name="Spatafora J.W."/>
            <person name="Magnuson J.K."/>
            <person name="Baker S.E."/>
            <person name="Pomraning K.R."/>
        </authorList>
    </citation>
    <scope>NUCLEOTIDE SEQUENCE [LARGE SCALE GENOMIC DNA]</scope>
    <source>
        <strain evidence="2">CBS 10300</strain>
    </source>
</reference>
<gene>
    <name evidence="1" type="ORF">V1517DRAFT_333034</name>
</gene>
<organism evidence="1 2">
    <name type="scientific">Lipomyces orientalis</name>
    <dbReference type="NCBI Taxonomy" id="1233043"/>
    <lineage>
        <taxon>Eukaryota</taxon>
        <taxon>Fungi</taxon>
        <taxon>Dikarya</taxon>
        <taxon>Ascomycota</taxon>
        <taxon>Saccharomycotina</taxon>
        <taxon>Lipomycetes</taxon>
        <taxon>Lipomycetales</taxon>
        <taxon>Lipomycetaceae</taxon>
        <taxon>Lipomyces</taxon>
    </lineage>
</organism>